<dbReference type="Gene3D" id="1.10.10.2830">
    <property type="match status" value="1"/>
</dbReference>
<dbReference type="EMBL" id="LR796294">
    <property type="protein sequence ID" value="CAB4135227.1"/>
    <property type="molecule type" value="Genomic_DNA"/>
</dbReference>
<dbReference type="InterPro" id="IPR004437">
    <property type="entry name" value="ParB/RepB/Spo0J"/>
</dbReference>
<evidence type="ECO:0000256" key="1">
    <source>
        <dbReference type="SAM" id="MobiDB-lite"/>
    </source>
</evidence>
<dbReference type="GO" id="GO:0007059">
    <property type="term" value="P:chromosome segregation"/>
    <property type="evidence" value="ECO:0007669"/>
    <property type="project" value="TreeGrafter"/>
</dbReference>
<dbReference type="SMART" id="SM00470">
    <property type="entry name" value="ParB"/>
    <property type="match status" value="1"/>
</dbReference>
<dbReference type="InterPro" id="IPR003115">
    <property type="entry name" value="ParB_N"/>
</dbReference>
<dbReference type="EMBL" id="LR796249">
    <property type="protein sequence ID" value="CAB4131381.1"/>
    <property type="molecule type" value="Genomic_DNA"/>
</dbReference>
<protein>
    <submittedName>
        <fullName evidence="3">Spo0J Stage 0 sporulation protein J (Antagonist of Soj) containing ParB-like nuclease domain</fullName>
    </submittedName>
</protein>
<dbReference type="GO" id="GO:0003677">
    <property type="term" value="F:DNA binding"/>
    <property type="evidence" value="ECO:0007669"/>
    <property type="project" value="InterPro"/>
</dbReference>
<evidence type="ECO:0000313" key="3">
    <source>
        <dbReference type="EMBL" id="CAB4131381.1"/>
    </source>
</evidence>
<proteinExistence type="predicted"/>
<feature type="domain" description="ParB-like N-terminal" evidence="2">
    <location>
        <begin position="10"/>
        <end position="101"/>
    </location>
</feature>
<name>A0A6J5LAP2_9CAUD</name>
<gene>
    <name evidence="3" type="ORF">UFOVP127_77</name>
    <name evidence="4" type="ORF">UFOVP276_183</name>
</gene>
<dbReference type="SUPFAM" id="SSF110849">
    <property type="entry name" value="ParB/Sulfiredoxin"/>
    <property type="match status" value="1"/>
</dbReference>
<sequence length="316" mass="36005">MKMPKQPKYQEIEMAKIRKSPLHWTREFSPEKLNELCTHIESAGVICPITVRKKKGAKGFEYVTGDRRFQACRKLKMVKIPCLVKDLDDLDARQESISENFGREDLSAPNRDEALRELVEVKKQQILRDHGDMPDPERSKSSKSGPTPNVDTEAIKAVAKDQNVSTRTVMRAVALENLIVEAAQAYKNEQISKRQADLLARMSEEDQEVELQLMLTETQEQTEERLQVAKERTKKPLPPGDKGKHNVNPALRLYDRITVLSRELAEHAKTLKGELTEETVLALKDLDHGDLIRCHTALSNLLADIDTVARWKPQKK</sequence>
<dbReference type="Pfam" id="PF02195">
    <property type="entry name" value="ParB_N"/>
    <property type="match status" value="1"/>
</dbReference>
<feature type="region of interest" description="Disordered" evidence="1">
    <location>
        <begin position="125"/>
        <end position="150"/>
    </location>
</feature>
<organism evidence="3">
    <name type="scientific">uncultured Caudovirales phage</name>
    <dbReference type="NCBI Taxonomy" id="2100421"/>
    <lineage>
        <taxon>Viruses</taxon>
        <taxon>Duplodnaviria</taxon>
        <taxon>Heunggongvirae</taxon>
        <taxon>Uroviricota</taxon>
        <taxon>Caudoviricetes</taxon>
        <taxon>Peduoviridae</taxon>
        <taxon>Maltschvirus</taxon>
        <taxon>Maltschvirus maltsch</taxon>
    </lineage>
</organism>
<evidence type="ECO:0000313" key="4">
    <source>
        <dbReference type="EMBL" id="CAB4135227.1"/>
    </source>
</evidence>
<dbReference type="InterPro" id="IPR050336">
    <property type="entry name" value="Chromosome_partition/occlusion"/>
</dbReference>
<dbReference type="SUPFAM" id="SSF109709">
    <property type="entry name" value="KorB DNA-binding domain-like"/>
    <property type="match status" value="1"/>
</dbReference>
<dbReference type="PANTHER" id="PTHR33375">
    <property type="entry name" value="CHROMOSOME-PARTITIONING PROTEIN PARB-RELATED"/>
    <property type="match status" value="1"/>
</dbReference>
<dbReference type="NCBIfam" id="TIGR00180">
    <property type="entry name" value="parB_part"/>
    <property type="match status" value="1"/>
</dbReference>
<dbReference type="InterPro" id="IPR036086">
    <property type="entry name" value="ParB/Sulfiredoxin_sf"/>
</dbReference>
<accession>A0A6J5LAP2</accession>
<dbReference type="PANTHER" id="PTHR33375:SF1">
    <property type="entry name" value="CHROMOSOME-PARTITIONING PROTEIN PARB-RELATED"/>
    <property type="match status" value="1"/>
</dbReference>
<reference evidence="3" key="1">
    <citation type="submission" date="2020-04" db="EMBL/GenBank/DDBJ databases">
        <authorList>
            <person name="Chiriac C."/>
            <person name="Salcher M."/>
            <person name="Ghai R."/>
            <person name="Kavagutti S V."/>
        </authorList>
    </citation>
    <scope>NUCLEOTIDE SEQUENCE</scope>
</reference>
<evidence type="ECO:0000259" key="2">
    <source>
        <dbReference type="SMART" id="SM00470"/>
    </source>
</evidence>
<dbReference type="Gene3D" id="3.90.1530.30">
    <property type="match status" value="1"/>
</dbReference>
<feature type="compositionally biased region" description="Basic and acidic residues" evidence="1">
    <location>
        <begin position="125"/>
        <end position="140"/>
    </location>
</feature>